<sequence length="57" mass="6067">MNDRTDRLLAALVILVALLLVSQVTVVPRNRLFGTISIGVAVVAILYALAEIADTFG</sequence>
<evidence type="ECO:0000256" key="1">
    <source>
        <dbReference type="SAM" id="Phobius"/>
    </source>
</evidence>
<keyword evidence="1" id="KW-0812">Transmembrane</keyword>
<dbReference type="AlphaFoldDB" id="E7QXA2"/>
<evidence type="ECO:0000313" key="5">
    <source>
        <dbReference type="Proteomes" id="UP000184203"/>
    </source>
</evidence>
<dbReference type="EMBL" id="FRAN01000001">
    <property type="protein sequence ID" value="SHK25659.1"/>
    <property type="molecule type" value="Genomic_DNA"/>
</dbReference>
<evidence type="ECO:0000313" key="2">
    <source>
        <dbReference type="EMBL" id="EFW90905.1"/>
    </source>
</evidence>
<dbReference type="RefSeq" id="WP_007981888.1">
    <property type="nucleotide sequence ID" value="NZ_AEMG01000019.1"/>
</dbReference>
<gene>
    <name evidence="3" type="ORF">SAMN05444342_1121</name>
    <name evidence="2" type="ORF">ZOD2009_17203</name>
</gene>
<evidence type="ECO:0000313" key="4">
    <source>
        <dbReference type="Proteomes" id="UP000003751"/>
    </source>
</evidence>
<dbReference type="OrthoDB" id="350997at2157"/>
<reference evidence="2 4" key="1">
    <citation type="journal article" date="2014" name="ISME J.">
        <title>Trehalose/2-sulfotrehalose biosynthesis and glycine-betaine uptake are widely spread mechanisms for osmoadaptation in the Halobacteriales.</title>
        <authorList>
            <person name="Youssef N.H."/>
            <person name="Savage-Ashlock K.N."/>
            <person name="McCully A.L."/>
            <person name="Luedtke B."/>
            <person name="Shaw E.I."/>
            <person name="Hoff W.D."/>
            <person name="Elshahed M.S."/>
        </authorList>
    </citation>
    <scope>NUCLEOTIDE SEQUENCE [LARGE SCALE GENOMIC DNA]</scope>
    <source>
        <strain evidence="2 4">DX253</strain>
    </source>
</reference>
<keyword evidence="1" id="KW-1133">Transmembrane helix</keyword>
<reference evidence="5" key="3">
    <citation type="submission" date="2016-11" db="EMBL/GenBank/DDBJ databases">
        <authorList>
            <person name="Varghese N."/>
            <person name="Submissions S."/>
        </authorList>
    </citation>
    <scope>NUCLEOTIDE SEQUENCE [LARGE SCALE GENOMIC DNA]</scope>
    <source>
        <strain evidence="5">DX253</strain>
    </source>
</reference>
<dbReference type="EMBL" id="AEMG01000019">
    <property type="protein sequence ID" value="EFW90905.1"/>
    <property type="molecule type" value="Genomic_DNA"/>
</dbReference>
<dbReference type="Proteomes" id="UP000184203">
    <property type="component" value="Unassembled WGS sequence"/>
</dbReference>
<keyword evidence="5" id="KW-1185">Reference proteome</keyword>
<reference evidence="3" key="2">
    <citation type="submission" date="2016-11" db="EMBL/GenBank/DDBJ databases">
        <authorList>
            <person name="Jaros S."/>
            <person name="Januszkiewicz K."/>
            <person name="Wedrychowicz H."/>
        </authorList>
    </citation>
    <scope>NUCLEOTIDE SEQUENCE [LARGE SCALE GENOMIC DNA]</scope>
    <source>
        <strain evidence="3">DX253</strain>
    </source>
</reference>
<accession>E7QXA2</accession>
<dbReference type="PATRIC" id="fig|797209.4.peg.3367"/>
<name>E7QXA2_HALPU</name>
<dbReference type="Proteomes" id="UP000003751">
    <property type="component" value="Unassembled WGS sequence"/>
</dbReference>
<feature type="transmembrane region" description="Helical" evidence="1">
    <location>
        <begin position="33"/>
        <end position="50"/>
    </location>
</feature>
<keyword evidence="1" id="KW-0472">Membrane</keyword>
<protein>
    <submittedName>
        <fullName evidence="2">Uncharacterized protein</fullName>
    </submittedName>
</protein>
<organism evidence="2 4">
    <name type="scientific">Haladaptatus paucihalophilus DX253</name>
    <dbReference type="NCBI Taxonomy" id="797209"/>
    <lineage>
        <taxon>Archaea</taxon>
        <taxon>Methanobacteriati</taxon>
        <taxon>Methanobacteriota</taxon>
        <taxon>Stenosarchaea group</taxon>
        <taxon>Halobacteria</taxon>
        <taxon>Halobacteriales</taxon>
        <taxon>Haladaptataceae</taxon>
        <taxon>Haladaptatus</taxon>
    </lineage>
</organism>
<proteinExistence type="predicted"/>
<evidence type="ECO:0000313" key="3">
    <source>
        <dbReference type="EMBL" id="SHK25659.1"/>
    </source>
</evidence>